<organism evidence="1">
    <name type="scientific">marine sediment metagenome</name>
    <dbReference type="NCBI Taxonomy" id="412755"/>
    <lineage>
        <taxon>unclassified sequences</taxon>
        <taxon>metagenomes</taxon>
        <taxon>ecological metagenomes</taxon>
    </lineage>
</organism>
<name>A0A0F8WQT7_9ZZZZ</name>
<dbReference type="EMBL" id="LAZR01063691">
    <property type="protein sequence ID" value="KKK59008.1"/>
    <property type="molecule type" value="Genomic_DNA"/>
</dbReference>
<dbReference type="AlphaFoldDB" id="A0A0F8WQT7"/>
<accession>A0A0F8WQT7</accession>
<evidence type="ECO:0000313" key="1">
    <source>
        <dbReference type="EMBL" id="KKK59008.1"/>
    </source>
</evidence>
<reference evidence="1" key="1">
    <citation type="journal article" date="2015" name="Nature">
        <title>Complex archaea that bridge the gap between prokaryotes and eukaryotes.</title>
        <authorList>
            <person name="Spang A."/>
            <person name="Saw J.H."/>
            <person name="Jorgensen S.L."/>
            <person name="Zaremba-Niedzwiedzka K."/>
            <person name="Martijn J."/>
            <person name="Lind A.E."/>
            <person name="van Eijk R."/>
            <person name="Schleper C."/>
            <person name="Guy L."/>
            <person name="Ettema T.J."/>
        </authorList>
    </citation>
    <scope>NUCLEOTIDE SEQUENCE</scope>
</reference>
<sequence>MNPCQKCHSINSVYRDEDHYGPYLTCWCCGWSLELSPATRAPFEPFAIKRNVVSEYRKPHTVET</sequence>
<gene>
    <name evidence="1" type="ORF">LCGC14_3038690</name>
</gene>
<comment type="caution">
    <text evidence="1">The sequence shown here is derived from an EMBL/GenBank/DDBJ whole genome shotgun (WGS) entry which is preliminary data.</text>
</comment>
<protein>
    <submittedName>
        <fullName evidence="1">Uncharacterized protein</fullName>
    </submittedName>
</protein>
<proteinExistence type="predicted"/>